<protein>
    <submittedName>
        <fullName evidence="1">Uncharacterized protein</fullName>
    </submittedName>
</protein>
<name>B9TN56_RICCO</name>
<organism evidence="1 2">
    <name type="scientific">Ricinus communis</name>
    <name type="common">Castor bean</name>
    <dbReference type="NCBI Taxonomy" id="3988"/>
    <lineage>
        <taxon>Eukaryota</taxon>
        <taxon>Viridiplantae</taxon>
        <taxon>Streptophyta</taxon>
        <taxon>Embryophyta</taxon>
        <taxon>Tracheophyta</taxon>
        <taxon>Spermatophyta</taxon>
        <taxon>Magnoliopsida</taxon>
        <taxon>eudicotyledons</taxon>
        <taxon>Gunneridae</taxon>
        <taxon>Pentapetalae</taxon>
        <taxon>rosids</taxon>
        <taxon>fabids</taxon>
        <taxon>Malpighiales</taxon>
        <taxon>Euphorbiaceae</taxon>
        <taxon>Acalyphoideae</taxon>
        <taxon>Acalypheae</taxon>
        <taxon>Ricinus</taxon>
    </lineage>
</organism>
<gene>
    <name evidence="1" type="ORF">RCOM_2064370</name>
</gene>
<dbReference type="InParanoid" id="B9TN56"/>
<proteinExistence type="predicted"/>
<evidence type="ECO:0000313" key="1">
    <source>
        <dbReference type="EMBL" id="EEF22708.1"/>
    </source>
</evidence>
<evidence type="ECO:0000313" key="2">
    <source>
        <dbReference type="Proteomes" id="UP000008311"/>
    </source>
</evidence>
<keyword evidence="2" id="KW-1185">Reference proteome</keyword>
<dbReference type="EMBL" id="EQ991357">
    <property type="protein sequence ID" value="EEF22708.1"/>
    <property type="molecule type" value="Genomic_DNA"/>
</dbReference>
<accession>B9TN56</accession>
<reference evidence="2" key="1">
    <citation type="journal article" date="2010" name="Nat. Biotechnol.">
        <title>Draft genome sequence of the oilseed species Ricinus communis.</title>
        <authorList>
            <person name="Chan A.P."/>
            <person name="Crabtree J."/>
            <person name="Zhao Q."/>
            <person name="Lorenzi H."/>
            <person name="Orvis J."/>
            <person name="Puiu D."/>
            <person name="Melake-Berhan A."/>
            <person name="Jones K.M."/>
            <person name="Redman J."/>
            <person name="Chen G."/>
            <person name="Cahoon E.B."/>
            <person name="Gedil M."/>
            <person name="Stanke M."/>
            <person name="Haas B.J."/>
            <person name="Wortman J.R."/>
            <person name="Fraser-Liggett C.M."/>
            <person name="Ravel J."/>
            <person name="Rabinowicz P.D."/>
        </authorList>
    </citation>
    <scope>NUCLEOTIDE SEQUENCE [LARGE SCALE GENOMIC DNA]</scope>
    <source>
        <strain evidence="2">cv. Hale</strain>
    </source>
</reference>
<dbReference type="AlphaFoldDB" id="B9TN56"/>
<dbReference type="Proteomes" id="UP000008311">
    <property type="component" value="Unassembled WGS sequence"/>
</dbReference>
<sequence length="74" mass="8432">MRPRKTVRRLRHASTGAGVNGCVGVRSVVKCRKGPVRRNASMLSCARTMPTWLQNLSPTPCCVRVRRKRQSLWR</sequence>